<protein>
    <submittedName>
        <fullName evidence="1">Uncharacterized protein</fullName>
    </submittedName>
</protein>
<evidence type="ECO:0000313" key="1">
    <source>
        <dbReference type="EMBL" id="MCH98358.1"/>
    </source>
</evidence>
<accession>A0A392NGW9</accession>
<evidence type="ECO:0000313" key="2">
    <source>
        <dbReference type="Proteomes" id="UP000265520"/>
    </source>
</evidence>
<dbReference type="AlphaFoldDB" id="A0A392NGW9"/>
<sequence>LARREGQLSVVMLLEEIKGNDALGGFAKSMGVCNAFTSELCKLWASKRNGWLFVTQEDLLTIGYGLRGGNFA</sequence>
<dbReference type="EMBL" id="LXQA010037389">
    <property type="protein sequence ID" value="MCH98358.1"/>
    <property type="molecule type" value="Genomic_DNA"/>
</dbReference>
<dbReference type="Proteomes" id="UP000265520">
    <property type="component" value="Unassembled WGS sequence"/>
</dbReference>
<feature type="non-terminal residue" evidence="1">
    <location>
        <position position="1"/>
    </location>
</feature>
<keyword evidence="2" id="KW-1185">Reference proteome</keyword>
<reference evidence="1 2" key="1">
    <citation type="journal article" date="2018" name="Front. Plant Sci.">
        <title>Red Clover (Trifolium pratense) and Zigzag Clover (T. medium) - A Picture of Genomic Similarities and Differences.</title>
        <authorList>
            <person name="Dluhosova J."/>
            <person name="Istvanek J."/>
            <person name="Nedelnik J."/>
            <person name="Repkova J."/>
        </authorList>
    </citation>
    <scope>NUCLEOTIDE SEQUENCE [LARGE SCALE GENOMIC DNA]</scope>
    <source>
        <strain evidence="2">cv. 10/8</strain>
        <tissue evidence="1">Leaf</tissue>
    </source>
</reference>
<proteinExistence type="predicted"/>
<comment type="caution">
    <text evidence="1">The sequence shown here is derived from an EMBL/GenBank/DDBJ whole genome shotgun (WGS) entry which is preliminary data.</text>
</comment>
<name>A0A392NGW9_9FABA</name>
<gene>
    <name evidence="1" type="ORF">A2U01_0019360</name>
</gene>
<organism evidence="1 2">
    <name type="scientific">Trifolium medium</name>
    <dbReference type="NCBI Taxonomy" id="97028"/>
    <lineage>
        <taxon>Eukaryota</taxon>
        <taxon>Viridiplantae</taxon>
        <taxon>Streptophyta</taxon>
        <taxon>Embryophyta</taxon>
        <taxon>Tracheophyta</taxon>
        <taxon>Spermatophyta</taxon>
        <taxon>Magnoliopsida</taxon>
        <taxon>eudicotyledons</taxon>
        <taxon>Gunneridae</taxon>
        <taxon>Pentapetalae</taxon>
        <taxon>rosids</taxon>
        <taxon>fabids</taxon>
        <taxon>Fabales</taxon>
        <taxon>Fabaceae</taxon>
        <taxon>Papilionoideae</taxon>
        <taxon>50 kb inversion clade</taxon>
        <taxon>NPAAA clade</taxon>
        <taxon>Hologalegina</taxon>
        <taxon>IRL clade</taxon>
        <taxon>Trifolieae</taxon>
        <taxon>Trifolium</taxon>
    </lineage>
</organism>